<reference evidence="4 5" key="1">
    <citation type="journal article" date="2014" name="Nat. Genet.">
        <title>Genome and transcriptome of the porcine whipworm Trichuris suis.</title>
        <authorList>
            <person name="Jex A.R."/>
            <person name="Nejsum P."/>
            <person name="Schwarz E.M."/>
            <person name="Hu L."/>
            <person name="Young N.D."/>
            <person name="Hall R.S."/>
            <person name="Korhonen P.K."/>
            <person name="Liao S."/>
            <person name="Thamsborg S."/>
            <person name="Xia J."/>
            <person name="Xu P."/>
            <person name="Wang S."/>
            <person name="Scheerlinck J.P."/>
            <person name="Hofmann A."/>
            <person name="Sternberg P.W."/>
            <person name="Wang J."/>
            <person name="Gasser R.B."/>
        </authorList>
    </citation>
    <scope>NUCLEOTIDE SEQUENCE [LARGE SCALE GENOMIC DNA]</scope>
    <source>
        <strain evidence="4">DCEP-RM93F</strain>
        <strain evidence="3">DCEP-RM93M</strain>
    </source>
</reference>
<gene>
    <name evidence="3" type="ORF">M513_04976</name>
    <name evidence="4" type="ORF">M514_04976</name>
</gene>
<dbReference type="AlphaFoldDB" id="A0A085NNY1"/>
<evidence type="ECO:0000313" key="4">
    <source>
        <dbReference type="EMBL" id="KFD71177.1"/>
    </source>
</evidence>
<feature type="region of interest" description="Disordered" evidence="1">
    <location>
        <begin position="157"/>
        <end position="191"/>
    </location>
</feature>
<organism evidence="4">
    <name type="scientific">Trichuris suis</name>
    <name type="common">pig whipworm</name>
    <dbReference type="NCBI Taxonomy" id="68888"/>
    <lineage>
        <taxon>Eukaryota</taxon>
        <taxon>Metazoa</taxon>
        <taxon>Ecdysozoa</taxon>
        <taxon>Nematoda</taxon>
        <taxon>Enoplea</taxon>
        <taxon>Dorylaimia</taxon>
        <taxon>Trichinellida</taxon>
        <taxon>Trichuridae</taxon>
        <taxon>Trichuris</taxon>
    </lineage>
</organism>
<protein>
    <recommendedName>
        <fullName evidence="2">DNA/RNA-binding protein Alba-like domain-containing protein</fullName>
    </recommendedName>
</protein>
<name>A0A085NNY1_9BILA</name>
<dbReference type="InterPro" id="IPR002775">
    <property type="entry name" value="DNA/RNA-bd_Alba-like"/>
</dbReference>
<dbReference type="OrthoDB" id="424402at2759"/>
<evidence type="ECO:0000313" key="3">
    <source>
        <dbReference type="EMBL" id="KFD54199.1"/>
    </source>
</evidence>
<dbReference type="EMBL" id="KL367483">
    <property type="protein sequence ID" value="KFD71177.1"/>
    <property type="molecule type" value="Genomic_DNA"/>
</dbReference>
<evidence type="ECO:0000256" key="1">
    <source>
        <dbReference type="SAM" id="MobiDB-lite"/>
    </source>
</evidence>
<feature type="domain" description="DNA/RNA-binding protein Alba-like" evidence="2">
    <location>
        <begin position="29"/>
        <end position="93"/>
    </location>
</feature>
<evidence type="ECO:0000313" key="5">
    <source>
        <dbReference type="Proteomes" id="UP000030764"/>
    </source>
</evidence>
<keyword evidence="5" id="KW-1185">Reference proteome</keyword>
<dbReference type="Pfam" id="PF01918">
    <property type="entry name" value="Alba"/>
    <property type="match status" value="1"/>
</dbReference>
<sequence>MEKHIPKDEKSLEDLISHYPFLSSKEIAVVKVKPSSSVENLVRFAKGALTGAERRKVVFVGVGSACWRAITCVELLKRELSVKRITVHQRTKISFDNSGSASRRVEKSSCSSFAREPMSKPMAALNQLANSSDVESIYLLTSLDPLPEEDAIDLSGVHQDAVASEKRQVHSSKLMETPANPWKRSRKTSAS</sequence>
<dbReference type="GO" id="GO:0003676">
    <property type="term" value="F:nucleic acid binding"/>
    <property type="evidence" value="ECO:0007669"/>
    <property type="project" value="InterPro"/>
</dbReference>
<dbReference type="EMBL" id="KL363210">
    <property type="protein sequence ID" value="KFD54199.1"/>
    <property type="molecule type" value="Genomic_DNA"/>
</dbReference>
<dbReference type="InterPro" id="IPR036882">
    <property type="entry name" value="Alba-like_dom_sf"/>
</dbReference>
<evidence type="ECO:0000259" key="2">
    <source>
        <dbReference type="Pfam" id="PF01918"/>
    </source>
</evidence>
<dbReference type="Proteomes" id="UP000030764">
    <property type="component" value="Unassembled WGS sequence"/>
</dbReference>
<dbReference type="SUPFAM" id="SSF82704">
    <property type="entry name" value="AlbA-like"/>
    <property type="match status" value="1"/>
</dbReference>
<accession>A0A085NNY1</accession>
<dbReference type="Proteomes" id="UP000030758">
    <property type="component" value="Unassembled WGS sequence"/>
</dbReference>
<proteinExistence type="predicted"/>